<feature type="binding site" evidence="6">
    <location>
        <position position="109"/>
    </location>
    <ligand>
        <name>S-methyl-5'-thioadenosine</name>
        <dbReference type="ChEBI" id="CHEBI:17509"/>
    </ligand>
</feature>
<dbReference type="Pfam" id="PF01564">
    <property type="entry name" value="Spermine_synth"/>
    <property type="match status" value="1"/>
</dbReference>
<dbReference type="FunFam" id="3.40.50.150:FF:000088">
    <property type="entry name" value="Polyamine aminopropyltransferase"/>
    <property type="match status" value="1"/>
</dbReference>
<dbReference type="GO" id="GO:0008295">
    <property type="term" value="P:spermidine biosynthetic process"/>
    <property type="evidence" value="ECO:0007669"/>
    <property type="project" value="UniProtKB-UniRule"/>
</dbReference>
<feature type="binding site" evidence="6">
    <location>
        <position position="89"/>
    </location>
    <ligand>
        <name>spermidine</name>
        <dbReference type="ChEBI" id="CHEBI:57834"/>
    </ligand>
</feature>
<evidence type="ECO:0000256" key="7">
    <source>
        <dbReference type="PROSITE-ProRule" id="PRU00354"/>
    </source>
</evidence>
<dbReference type="GO" id="GO:0010487">
    <property type="term" value="F:thermospermine synthase activity"/>
    <property type="evidence" value="ECO:0007669"/>
    <property type="project" value="UniProtKB-EC"/>
</dbReference>
<dbReference type="CDD" id="cd02440">
    <property type="entry name" value="AdoMet_MTases"/>
    <property type="match status" value="1"/>
</dbReference>
<dbReference type="GO" id="GO:0032259">
    <property type="term" value="P:methylation"/>
    <property type="evidence" value="ECO:0007669"/>
    <property type="project" value="UniProtKB-KW"/>
</dbReference>
<dbReference type="Gene3D" id="3.40.50.150">
    <property type="entry name" value="Vaccinia Virus protein VP39"/>
    <property type="match status" value="1"/>
</dbReference>
<comment type="subunit">
    <text evidence="6">Homodimer or homotetramer.</text>
</comment>
<dbReference type="GO" id="GO:0050314">
    <property type="term" value="F:sym-norspermidine synthase activity"/>
    <property type="evidence" value="ECO:0007669"/>
    <property type="project" value="UniProtKB-ARBA"/>
</dbReference>
<dbReference type="Pfam" id="PF17284">
    <property type="entry name" value="Spermine_synt_N"/>
    <property type="match status" value="1"/>
</dbReference>
<keyword evidence="2" id="KW-0963">Cytoplasm</keyword>
<comment type="pathway">
    <text evidence="6">Amine and polyamine biosynthesis; spermidine biosynthesis; spermidine from putrescine: step 1/1.</text>
</comment>
<dbReference type="Gene3D" id="2.30.140.10">
    <property type="entry name" value="Spermidine synthase, tetramerisation domain"/>
    <property type="match status" value="1"/>
</dbReference>
<dbReference type="InterPro" id="IPR029063">
    <property type="entry name" value="SAM-dependent_MTases_sf"/>
</dbReference>
<reference evidence="9" key="1">
    <citation type="journal article" date="2020" name="mSystems">
        <title>Genome- and Community-Level Interaction Insights into Carbon Utilization and Element Cycling Functions of Hydrothermarchaeota in Hydrothermal Sediment.</title>
        <authorList>
            <person name="Zhou Z."/>
            <person name="Liu Y."/>
            <person name="Xu W."/>
            <person name="Pan J."/>
            <person name="Luo Z.H."/>
            <person name="Li M."/>
        </authorList>
    </citation>
    <scope>NUCLEOTIDE SEQUENCE [LARGE SCALE GENOMIC DNA]</scope>
    <source>
        <strain evidence="9">SpSt-642</strain>
    </source>
</reference>
<organism evidence="9">
    <name type="scientific">Staphylothermus marinus</name>
    <dbReference type="NCBI Taxonomy" id="2280"/>
    <lineage>
        <taxon>Archaea</taxon>
        <taxon>Thermoproteota</taxon>
        <taxon>Thermoprotei</taxon>
        <taxon>Desulfurococcales</taxon>
        <taxon>Desulfurococcaceae</taxon>
        <taxon>Staphylothermus</taxon>
    </lineage>
</organism>
<feature type="binding site" evidence="6">
    <location>
        <position position="34"/>
    </location>
    <ligand>
        <name>S-methyl-5'-thioadenosine</name>
        <dbReference type="ChEBI" id="CHEBI:17509"/>
    </ligand>
</feature>
<dbReference type="InterPro" id="IPR001045">
    <property type="entry name" value="Spermi_synthase"/>
</dbReference>
<comment type="caution">
    <text evidence="6">Lacks conserved residue(s) required for the propagation of feature annotation.</text>
</comment>
<comment type="function">
    <text evidence="6">Catalyzes the irreversible transfer of a propylamine group from the amino donor S-adenosylmethioninamine (decarboxy-AdoMet) to putrescine (1,4-diaminobutane) to yield spermidine.</text>
</comment>
<feature type="binding site" evidence="6">
    <location>
        <position position="65"/>
    </location>
    <ligand>
        <name>spermidine</name>
        <dbReference type="ChEBI" id="CHEBI:57834"/>
    </ligand>
</feature>
<evidence type="ECO:0000259" key="8">
    <source>
        <dbReference type="PROSITE" id="PS51006"/>
    </source>
</evidence>
<accession>A0A7C4D9S7</accession>
<dbReference type="AlphaFoldDB" id="A0A7C4D9S7"/>
<dbReference type="PROSITE" id="PS51006">
    <property type="entry name" value="PABS_2"/>
    <property type="match status" value="1"/>
</dbReference>
<keyword evidence="9" id="KW-0489">Methyltransferase</keyword>
<keyword evidence="3 6" id="KW-0808">Transferase</keyword>
<keyword evidence="6" id="KW-0745">Spermidine biosynthesis</keyword>
<dbReference type="EMBL" id="DTBJ01000020">
    <property type="protein sequence ID" value="HGM58498.1"/>
    <property type="molecule type" value="Genomic_DNA"/>
</dbReference>
<evidence type="ECO:0000256" key="1">
    <source>
        <dbReference type="ARBA" id="ARBA00007867"/>
    </source>
</evidence>
<comment type="catalytic activity">
    <reaction evidence="5">
        <text>S-adenosyl 3-(methylsulfanyl)propylamine + spermidine = thermospermine + S-methyl-5'-thioadenosine + H(+)</text>
        <dbReference type="Rhea" id="RHEA:30515"/>
        <dbReference type="ChEBI" id="CHEBI:15378"/>
        <dbReference type="ChEBI" id="CHEBI:17509"/>
        <dbReference type="ChEBI" id="CHEBI:57443"/>
        <dbReference type="ChEBI" id="CHEBI:57834"/>
        <dbReference type="ChEBI" id="CHEBI:59903"/>
        <dbReference type="EC" id="2.5.1.79"/>
    </reaction>
</comment>
<feature type="binding site" evidence="6">
    <location>
        <begin position="141"/>
        <end position="142"/>
    </location>
    <ligand>
        <name>S-methyl-5'-thioadenosine</name>
        <dbReference type="ChEBI" id="CHEBI:17509"/>
    </ligand>
</feature>
<dbReference type="InterPro" id="IPR030373">
    <property type="entry name" value="PABS_CS"/>
</dbReference>
<feature type="active site" description="Proton acceptor" evidence="6 7">
    <location>
        <position position="160"/>
    </location>
</feature>
<evidence type="ECO:0000256" key="3">
    <source>
        <dbReference type="ARBA" id="ARBA00022679"/>
    </source>
</evidence>
<proteinExistence type="inferred from homology"/>
<sequence length="287" mass="33334">MNTGGIIIIEPTTTYFQNMFRVVKIYAYEKSKYQEIVLAELDGFGKALIIDKLIQSTERDEYLYHESLVQPVMVIHPNPRRVLILGGGEGASLREVLKHNCVVKAVMVDIDESVVEFSKKYLEFIHKNSFYDKRVEVVIMNGYDYVINSPENSFDIVIMDLTDPYSSEIAKPLYTEEFFREINRILAEDGLVATQAGNSFFYNKAYKNVYENMRKVFKYVAEYWVWIPSFAYACNFLIGSKKYNPYDIDARDFNERLVKRGVVNRFINGDRYVGLIKTNIVIGDLEK</sequence>
<feature type="domain" description="PABS" evidence="8">
    <location>
        <begin position="6"/>
        <end position="241"/>
    </location>
</feature>
<comment type="catalytic activity">
    <reaction evidence="6">
        <text>S-adenosyl 3-(methylsulfanyl)propylamine + putrescine = S-methyl-5'-thioadenosine + spermidine + H(+)</text>
        <dbReference type="Rhea" id="RHEA:12721"/>
        <dbReference type="ChEBI" id="CHEBI:15378"/>
        <dbReference type="ChEBI" id="CHEBI:17509"/>
        <dbReference type="ChEBI" id="CHEBI:57443"/>
        <dbReference type="ChEBI" id="CHEBI:57834"/>
        <dbReference type="ChEBI" id="CHEBI:326268"/>
        <dbReference type="EC" id="2.5.1.16"/>
    </reaction>
</comment>
<dbReference type="InterPro" id="IPR030374">
    <property type="entry name" value="PABS"/>
</dbReference>
<name>A0A7C4D9S7_STAMA</name>
<evidence type="ECO:0000256" key="4">
    <source>
        <dbReference type="ARBA" id="ARBA00023115"/>
    </source>
</evidence>
<dbReference type="PANTHER" id="PTHR43317">
    <property type="entry name" value="THERMOSPERMINE SYNTHASE ACAULIS5"/>
    <property type="match status" value="1"/>
</dbReference>
<evidence type="ECO:0000256" key="2">
    <source>
        <dbReference type="ARBA" id="ARBA00022490"/>
    </source>
</evidence>
<comment type="similarity">
    <text evidence="1 6">Belongs to the spermidine/spermine synthase family.</text>
</comment>
<dbReference type="GO" id="GO:0008168">
    <property type="term" value="F:methyltransferase activity"/>
    <property type="evidence" value="ECO:0007669"/>
    <property type="project" value="UniProtKB-KW"/>
</dbReference>
<keyword evidence="4 6" id="KW-0620">Polyamine biosynthesis</keyword>
<dbReference type="SUPFAM" id="SSF53335">
    <property type="entry name" value="S-adenosyl-L-methionine-dependent methyltransferases"/>
    <property type="match status" value="1"/>
</dbReference>
<evidence type="ECO:0000256" key="5">
    <source>
        <dbReference type="ARBA" id="ARBA00048874"/>
    </source>
</evidence>
<dbReference type="HAMAP" id="MF_00198">
    <property type="entry name" value="Spermidine_synth"/>
    <property type="match status" value="1"/>
</dbReference>
<dbReference type="PROSITE" id="PS01330">
    <property type="entry name" value="PABS_1"/>
    <property type="match status" value="1"/>
</dbReference>
<dbReference type="UniPathway" id="UPA00248">
    <property type="reaction ID" value="UER00314"/>
</dbReference>
<dbReference type="InterPro" id="IPR035246">
    <property type="entry name" value="Spermidine_synt_N"/>
</dbReference>
<protein>
    <recommendedName>
        <fullName evidence="6">Polyamine aminopropyltransferase</fullName>
    </recommendedName>
    <alternativeName>
        <fullName evidence="6">Putrescine aminopropyltransferase</fullName>
        <shortName evidence="6">PAPT</shortName>
    </alternativeName>
    <alternativeName>
        <fullName evidence="6">Spermidine synthase</fullName>
        <shortName evidence="6">SPDS</shortName>
        <shortName evidence="6">SPDSY</shortName>
        <ecNumber evidence="6">2.5.1.16</ecNumber>
    </alternativeName>
</protein>
<dbReference type="PANTHER" id="PTHR43317:SF1">
    <property type="entry name" value="THERMOSPERMINE SYNTHASE ACAULIS5"/>
    <property type="match status" value="1"/>
</dbReference>
<evidence type="ECO:0000313" key="9">
    <source>
        <dbReference type="EMBL" id="HGM58498.1"/>
    </source>
</evidence>
<dbReference type="InterPro" id="IPR037163">
    <property type="entry name" value="Spermidine_synt_N_sf"/>
</dbReference>
<dbReference type="GO" id="GO:0004766">
    <property type="term" value="F:spermidine synthase activity"/>
    <property type="evidence" value="ECO:0007669"/>
    <property type="project" value="UniProtKB-UniRule"/>
</dbReference>
<dbReference type="EC" id="2.5.1.16" evidence="6"/>
<gene>
    <name evidence="6" type="primary">speE</name>
    <name evidence="9" type="ORF">ENU14_02780</name>
</gene>
<evidence type="ECO:0000256" key="6">
    <source>
        <dbReference type="HAMAP-Rule" id="MF_00198"/>
    </source>
</evidence>
<comment type="caution">
    <text evidence="9">The sequence shown here is derived from an EMBL/GenBank/DDBJ whole genome shotgun (WGS) entry which is preliminary data.</text>
</comment>